<name>A0ABQ5E419_9ASTR</name>
<sequence length="204" mass="23383">MLCYLTGMEAYYIQCIKDGLFKPKTVEGVDKPESQWNPDERRDEEEVSDDEEMTQVKVLMALADDEVFVGKNHARNGEWIDITIKKINILLSMDEDSDWQTYLKYININLKYIEEQRLNLLSKYNKIVFELNKCRDDLLALKQAKLEAGDSSSSESVSGLVTVCDTEPVTSLVPTEVKINDQDSKIDELAKLVQMLMDEKINST</sequence>
<comment type="caution">
    <text evidence="2">The sequence shown here is derived from an EMBL/GenBank/DDBJ whole genome shotgun (WGS) entry which is preliminary data.</text>
</comment>
<evidence type="ECO:0000313" key="2">
    <source>
        <dbReference type="EMBL" id="GJT44744.1"/>
    </source>
</evidence>
<dbReference type="Proteomes" id="UP001151760">
    <property type="component" value="Unassembled WGS sequence"/>
</dbReference>
<reference evidence="2" key="2">
    <citation type="submission" date="2022-01" db="EMBL/GenBank/DDBJ databases">
        <authorList>
            <person name="Yamashiro T."/>
            <person name="Shiraishi A."/>
            <person name="Satake H."/>
            <person name="Nakayama K."/>
        </authorList>
    </citation>
    <scope>NUCLEOTIDE SEQUENCE</scope>
</reference>
<feature type="region of interest" description="Disordered" evidence="1">
    <location>
        <begin position="30"/>
        <end position="49"/>
    </location>
</feature>
<accession>A0ABQ5E419</accession>
<feature type="compositionally biased region" description="Basic and acidic residues" evidence="1">
    <location>
        <begin position="30"/>
        <end position="41"/>
    </location>
</feature>
<evidence type="ECO:0000313" key="3">
    <source>
        <dbReference type="Proteomes" id="UP001151760"/>
    </source>
</evidence>
<evidence type="ECO:0000256" key="1">
    <source>
        <dbReference type="SAM" id="MobiDB-lite"/>
    </source>
</evidence>
<reference evidence="2" key="1">
    <citation type="journal article" date="2022" name="Int. J. Mol. Sci.">
        <title>Draft Genome of Tanacetum Coccineum: Genomic Comparison of Closely Related Tanacetum-Family Plants.</title>
        <authorList>
            <person name="Yamashiro T."/>
            <person name="Shiraishi A."/>
            <person name="Nakayama K."/>
            <person name="Satake H."/>
        </authorList>
    </citation>
    <scope>NUCLEOTIDE SEQUENCE</scope>
</reference>
<keyword evidence="3" id="KW-1185">Reference proteome</keyword>
<evidence type="ECO:0008006" key="4">
    <source>
        <dbReference type="Google" id="ProtNLM"/>
    </source>
</evidence>
<dbReference type="EMBL" id="BQNB010015840">
    <property type="protein sequence ID" value="GJT44744.1"/>
    <property type="molecule type" value="Genomic_DNA"/>
</dbReference>
<organism evidence="2 3">
    <name type="scientific">Tanacetum coccineum</name>
    <dbReference type="NCBI Taxonomy" id="301880"/>
    <lineage>
        <taxon>Eukaryota</taxon>
        <taxon>Viridiplantae</taxon>
        <taxon>Streptophyta</taxon>
        <taxon>Embryophyta</taxon>
        <taxon>Tracheophyta</taxon>
        <taxon>Spermatophyta</taxon>
        <taxon>Magnoliopsida</taxon>
        <taxon>eudicotyledons</taxon>
        <taxon>Gunneridae</taxon>
        <taxon>Pentapetalae</taxon>
        <taxon>asterids</taxon>
        <taxon>campanulids</taxon>
        <taxon>Asterales</taxon>
        <taxon>Asteraceae</taxon>
        <taxon>Asteroideae</taxon>
        <taxon>Anthemideae</taxon>
        <taxon>Anthemidinae</taxon>
        <taxon>Tanacetum</taxon>
    </lineage>
</organism>
<gene>
    <name evidence="2" type="ORF">Tco_0953459</name>
</gene>
<proteinExistence type="predicted"/>
<protein>
    <recommendedName>
        <fullName evidence="4">Retrovirus-related Pol polyprotein from transposon TNT 1-94</fullName>
    </recommendedName>
</protein>